<protein>
    <submittedName>
        <fullName evidence="4">Xanthine dehydrogenase accessory protein XdhC</fullName>
    </submittedName>
</protein>
<dbReference type="InterPro" id="IPR014308">
    <property type="entry name" value="Xanthine_DH_XdhC"/>
</dbReference>
<dbReference type="RefSeq" id="WP_267848540.1">
    <property type="nucleotide sequence ID" value="NZ_JAPMXC010000005.1"/>
</dbReference>
<dbReference type="Pfam" id="PF13478">
    <property type="entry name" value="XdhC_C"/>
    <property type="match status" value="1"/>
</dbReference>
<gene>
    <name evidence="4" type="primary">xdhC</name>
    <name evidence="4" type="ORF">OVY01_15860</name>
</gene>
<dbReference type="Gene3D" id="3.40.50.720">
    <property type="entry name" value="NAD(P)-binding Rossmann-like Domain"/>
    <property type="match status" value="1"/>
</dbReference>
<dbReference type="PANTHER" id="PTHR30388:SF6">
    <property type="entry name" value="XANTHINE DEHYDROGENASE SUBUNIT A-RELATED"/>
    <property type="match status" value="1"/>
</dbReference>
<dbReference type="InterPro" id="IPR027051">
    <property type="entry name" value="XdhC_Rossmann_dom"/>
</dbReference>
<proteinExistence type="predicted"/>
<evidence type="ECO:0000259" key="2">
    <source>
        <dbReference type="Pfam" id="PF02625"/>
    </source>
</evidence>
<dbReference type="SUPFAM" id="SSF51735">
    <property type="entry name" value="NAD(P)-binding Rossmann-fold domains"/>
    <property type="match status" value="1"/>
</dbReference>
<dbReference type="PANTHER" id="PTHR30388">
    <property type="entry name" value="ALDEHYDE OXIDOREDUCTASE MOLYBDENUM COFACTOR ASSEMBLY PROTEIN"/>
    <property type="match status" value="1"/>
</dbReference>
<dbReference type="NCBIfam" id="TIGR02964">
    <property type="entry name" value="xanthine_xdhC"/>
    <property type="match status" value="1"/>
</dbReference>
<evidence type="ECO:0000259" key="3">
    <source>
        <dbReference type="Pfam" id="PF13478"/>
    </source>
</evidence>
<comment type="caution">
    <text evidence="4">The sequence shown here is derived from an EMBL/GenBank/DDBJ whole genome shotgun (WGS) entry which is preliminary data.</text>
</comment>
<feature type="region of interest" description="Disordered" evidence="1">
    <location>
        <begin position="327"/>
        <end position="354"/>
    </location>
</feature>
<feature type="domain" description="XdhC- CoxI" evidence="2">
    <location>
        <begin position="19"/>
        <end position="78"/>
    </location>
</feature>
<dbReference type="InterPro" id="IPR052698">
    <property type="entry name" value="MoCofactor_Util/Proc"/>
</dbReference>
<keyword evidence="5" id="KW-1185">Reference proteome</keyword>
<accession>A0ABT3ZQ22</accession>
<sequence>MTMQGWHAWLSDLQQLLVHGDDAVLVTVAATDGNAARETGVKMIVARDRAFHTVGGGPLEWRAIEIGRLLLRDTAPGTARRLERIASNEPYGGVATLAFERLTIADLGWVSALGKRFGAGEASVRTVSFADTSPVLLSDAEPAAVPDCLLWDAGPLLTETIVLAPFPVMLFGAGHVGAALVRILATLPCQVSWIDDRPAQLAARVGDGLPANVTADACDDPPACVASAPPQSSFVIATYSDALDQVLAERVLRRGDHAYLGVIGSHAKRHAMAHLFAARGIDPLRIGSMHCPIGIEAVRGGAPEIIAVSIAAQLLQVRERRHRHDVQPAIAPGQPGGPGLGRTPAFSSRTEWRD</sequence>
<reference evidence="4" key="1">
    <citation type="submission" date="2022-11" db="EMBL/GenBank/DDBJ databases">
        <title>Robbsia betulipollinis sp. nov., isolated from pollen of birch (Betula pendula).</title>
        <authorList>
            <person name="Shi H."/>
            <person name="Ambika Manirajan B."/>
            <person name="Ratering S."/>
            <person name="Geissler-Plaum R."/>
            <person name="Schnell S."/>
        </authorList>
    </citation>
    <scope>NUCLEOTIDE SEQUENCE</scope>
    <source>
        <strain evidence="4">Bb-Pol-6</strain>
    </source>
</reference>
<dbReference type="Pfam" id="PF02625">
    <property type="entry name" value="XdhC_CoxI"/>
    <property type="match status" value="1"/>
</dbReference>
<dbReference type="EMBL" id="JAPMXC010000005">
    <property type="protein sequence ID" value="MCY0388658.1"/>
    <property type="molecule type" value="Genomic_DNA"/>
</dbReference>
<feature type="compositionally biased region" description="Polar residues" evidence="1">
    <location>
        <begin position="345"/>
        <end position="354"/>
    </location>
</feature>
<dbReference type="InterPro" id="IPR036291">
    <property type="entry name" value="NAD(P)-bd_dom_sf"/>
</dbReference>
<dbReference type="InterPro" id="IPR003777">
    <property type="entry name" value="XdhC_CoxI"/>
</dbReference>
<evidence type="ECO:0000313" key="4">
    <source>
        <dbReference type="EMBL" id="MCY0388658.1"/>
    </source>
</evidence>
<feature type="domain" description="XdhC Rossmann" evidence="3">
    <location>
        <begin position="168"/>
        <end position="314"/>
    </location>
</feature>
<evidence type="ECO:0000256" key="1">
    <source>
        <dbReference type="SAM" id="MobiDB-lite"/>
    </source>
</evidence>
<organism evidence="4 5">
    <name type="scientific">Robbsia betulipollinis</name>
    <dbReference type="NCBI Taxonomy" id="2981849"/>
    <lineage>
        <taxon>Bacteria</taxon>
        <taxon>Pseudomonadati</taxon>
        <taxon>Pseudomonadota</taxon>
        <taxon>Betaproteobacteria</taxon>
        <taxon>Burkholderiales</taxon>
        <taxon>Burkholderiaceae</taxon>
        <taxon>Robbsia</taxon>
    </lineage>
</organism>
<name>A0ABT3ZQ22_9BURK</name>
<evidence type="ECO:0000313" key="5">
    <source>
        <dbReference type="Proteomes" id="UP001082899"/>
    </source>
</evidence>
<dbReference type="Proteomes" id="UP001082899">
    <property type="component" value="Unassembled WGS sequence"/>
</dbReference>